<evidence type="ECO:0000256" key="2">
    <source>
        <dbReference type="SAM" id="SignalP"/>
    </source>
</evidence>
<keyword evidence="4" id="KW-1185">Reference proteome</keyword>
<evidence type="ECO:0000313" key="4">
    <source>
        <dbReference type="Proteomes" id="UP000551758"/>
    </source>
</evidence>
<feature type="non-terminal residue" evidence="3">
    <location>
        <position position="1"/>
    </location>
</feature>
<accession>A0A7J7EF97</accession>
<dbReference type="Proteomes" id="UP000551758">
    <property type="component" value="Unassembled WGS sequence"/>
</dbReference>
<comment type="caution">
    <text evidence="3">The sequence shown here is derived from an EMBL/GenBank/DDBJ whole genome shotgun (WGS) entry which is preliminary data.</text>
</comment>
<evidence type="ECO:0008006" key="5">
    <source>
        <dbReference type="Google" id="ProtNLM"/>
    </source>
</evidence>
<gene>
    <name evidence="3" type="ORF">HPG69_016416</name>
</gene>
<dbReference type="GO" id="GO:0007166">
    <property type="term" value="P:cell surface receptor signaling pathway"/>
    <property type="evidence" value="ECO:0007669"/>
    <property type="project" value="TreeGrafter"/>
</dbReference>
<dbReference type="InterPro" id="IPR050413">
    <property type="entry name" value="TCR_beta_variable"/>
</dbReference>
<dbReference type="InterPro" id="IPR013783">
    <property type="entry name" value="Ig-like_fold"/>
</dbReference>
<sequence>MGCRLLCCVALCLLGTVPMDSGITQNPKHLVMGMRNKKCLQCDQHLGYDYMYWYKQKKSEILKDRFSAERHDGSFSTLKIQLTELGDSAIYLCASSVTTASQGHFQPVHKPSCFCLFTATSTTFLPKRRKSDWACFFSCLQINKYLKLNYQ</sequence>
<keyword evidence="1" id="KW-0391">Immunity</keyword>
<dbReference type="GO" id="GO:0005886">
    <property type="term" value="C:plasma membrane"/>
    <property type="evidence" value="ECO:0007669"/>
    <property type="project" value="TreeGrafter"/>
</dbReference>
<name>A0A7J7EF97_DICBM</name>
<keyword evidence="2" id="KW-0732">Signal</keyword>
<proteinExistence type="predicted"/>
<protein>
    <recommendedName>
        <fullName evidence="5">Immunoglobulin V-set domain-containing protein</fullName>
    </recommendedName>
</protein>
<feature type="chain" id="PRO_5029819445" description="Immunoglobulin V-set domain-containing protein" evidence="2">
    <location>
        <begin position="23"/>
        <end position="151"/>
    </location>
</feature>
<evidence type="ECO:0000256" key="1">
    <source>
        <dbReference type="ARBA" id="ARBA00022859"/>
    </source>
</evidence>
<dbReference type="EMBL" id="JACDTQ010003235">
    <property type="protein sequence ID" value="KAF5914465.1"/>
    <property type="molecule type" value="Genomic_DNA"/>
</dbReference>
<dbReference type="GO" id="GO:0002376">
    <property type="term" value="P:immune system process"/>
    <property type="evidence" value="ECO:0007669"/>
    <property type="project" value="UniProtKB-KW"/>
</dbReference>
<reference evidence="3 4" key="1">
    <citation type="journal article" date="2020" name="Mol. Biol. Evol.">
        <title>Interspecific Gene Flow and the Evolution of Specialization in Black and White Rhinoceros.</title>
        <authorList>
            <person name="Moodley Y."/>
            <person name="Westbury M.V."/>
            <person name="Russo I.M."/>
            <person name="Gopalakrishnan S."/>
            <person name="Rakotoarivelo A."/>
            <person name="Olsen R.A."/>
            <person name="Prost S."/>
            <person name="Tunstall T."/>
            <person name="Ryder O.A."/>
            <person name="Dalen L."/>
            <person name="Bruford M.W."/>
        </authorList>
    </citation>
    <scope>NUCLEOTIDE SEQUENCE [LARGE SCALE GENOMIC DNA]</scope>
    <source>
        <strain evidence="3">SBR-YM</strain>
        <tissue evidence="3">Skin</tissue>
    </source>
</reference>
<dbReference type="Gene3D" id="2.60.40.10">
    <property type="entry name" value="Immunoglobulins"/>
    <property type="match status" value="1"/>
</dbReference>
<evidence type="ECO:0000313" key="3">
    <source>
        <dbReference type="EMBL" id="KAF5914465.1"/>
    </source>
</evidence>
<dbReference type="SUPFAM" id="SSF48726">
    <property type="entry name" value="Immunoglobulin"/>
    <property type="match status" value="1"/>
</dbReference>
<dbReference type="AlphaFoldDB" id="A0A7J7EF97"/>
<dbReference type="InterPro" id="IPR036179">
    <property type="entry name" value="Ig-like_dom_sf"/>
</dbReference>
<feature type="signal peptide" evidence="2">
    <location>
        <begin position="1"/>
        <end position="22"/>
    </location>
</feature>
<dbReference type="PANTHER" id="PTHR23268">
    <property type="entry name" value="T-CELL RECEPTOR BETA CHAIN"/>
    <property type="match status" value="1"/>
</dbReference>
<organism evidence="3 4">
    <name type="scientific">Diceros bicornis minor</name>
    <name type="common">South-central black rhinoceros</name>
    <dbReference type="NCBI Taxonomy" id="77932"/>
    <lineage>
        <taxon>Eukaryota</taxon>
        <taxon>Metazoa</taxon>
        <taxon>Chordata</taxon>
        <taxon>Craniata</taxon>
        <taxon>Vertebrata</taxon>
        <taxon>Euteleostomi</taxon>
        <taxon>Mammalia</taxon>
        <taxon>Eutheria</taxon>
        <taxon>Laurasiatheria</taxon>
        <taxon>Perissodactyla</taxon>
        <taxon>Rhinocerotidae</taxon>
        <taxon>Diceros</taxon>
    </lineage>
</organism>
<dbReference type="PANTHER" id="PTHR23268:SF40">
    <property type="entry name" value="T CELL RECEPTOR BETA VARIABLE 4-1"/>
    <property type="match status" value="1"/>
</dbReference>